<gene>
    <name evidence="5" type="ORF">Fmac_019959</name>
</gene>
<name>A0ABD1M9B4_9FABA</name>
<evidence type="ECO:0000256" key="2">
    <source>
        <dbReference type="ARBA" id="ARBA00023157"/>
    </source>
</evidence>
<dbReference type="AlphaFoldDB" id="A0ABD1M9B4"/>
<dbReference type="PANTHER" id="PTHR32444">
    <property type="entry name" value="BULB-TYPE LECTIN DOMAIN-CONTAINING PROTEIN"/>
    <property type="match status" value="1"/>
</dbReference>
<dbReference type="EMBL" id="JBGMDY010000006">
    <property type="protein sequence ID" value="KAL2332378.1"/>
    <property type="molecule type" value="Genomic_DNA"/>
</dbReference>
<feature type="domain" description="Bulb-type lectin" evidence="4">
    <location>
        <begin position="24"/>
        <end position="88"/>
    </location>
</feature>
<organism evidence="5 6">
    <name type="scientific">Flemingia macrophylla</name>
    <dbReference type="NCBI Taxonomy" id="520843"/>
    <lineage>
        <taxon>Eukaryota</taxon>
        <taxon>Viridiplantae</taxon>
        <taxon>Streptophyta</taxon>
        <taxon>Embryophyta</taxon>
        <taxon>Tracheophyta</taxon>
        <taxon>Spermatophyta</taxon>
        <taxon>Magnoliopsida</taxon>
        <taxon>eudicotyledons</taxon>
        <taxon>Gunneridae</taxon>
        <taxon>Pentapetalae</taxon>
        <taxon>rosids</taxon>
        <taxon>fabids</taxon>
        <taxon>Fabales</taxon>
        <taxon>Fabaceae</taxon>
        <taxon>Papilionoideae</taxon>
        <taxon>50 kb inversion clade</taxon>
        <taxon>NPAAA clade</taxon>
        <taxon>indigoferoid/millettioid clade</taxon>
        <taxon>Phaseoleae</taxon>
        <taxon>Flemingia</taxon>
    </lineage>
</organism>
<dbReference type="PANTHER" id="PTHR32444:SF128">
    <property type="entry name" value="CURCULIN-LIKE (MANNOSE-BINDING) LECTIN FAMILY PROTEIN"/>
    <property type="match status" value="1"/>
</dbReference>
<evidence type="ECO:0000313" key="6">
    <source>
        <dbReference type="Proteomes" id="UP001603857"/>
    </source>
</evidence>
<dbReference type="InterPro" id="IPR036426">
    <property type="entry name" value="Bulb-type_lectin_dom_sf"/>
</dbReference>
<keyword evidence="3" id="KW-0325">Glycoprotein</keyword>
<comment type="caution">
    <text evidence="5">The sequence shown here is derived from an EMBL/GenBank/DDBJ whole genome shotgun (WGS) entry which is preliminary data.</text>
</comment>
<dbReference type="InterPro" id="IPR001480">
    <property type="entry name" value="Bulb-type_lectin_dom"/>
</dbReference>
<evidence type="ECO:0000259" key="4">
    <source>
        <dbReference type="Pfam" id="PF01453"/>
    </source>
</evidence>
<proteinExistence type="predicted"/>
<keyword evidence="1" id="KW-0732">Signal</keyword>
<dbReference type="SUPFAM" id="SSF51110">
    <property type="entry name" value="alpha-D-mannose-specific plant lectins"/>
    <property type="match status" value="1"/>
</dbReference>
<reference evidence="5 6" key="1">
    <citation type="submission" date="2024-08" db="EMBL/GenBank/DDBJ databases">
        <title>Insights into the chromosomal genome structure of Flemingia macrophylla.</title>
        <authorList>
            <person name="Ding Y."/>
            <person name="Zhao Y."/>
            <person name="Bi W."/>
            <person name="Wu M."/>
            <person name="Zhao G."/>
            <person name="Gong Y."/>
            <person name="Li W."/>
            <person name="Zhang P."/>
        </authorList>
    </citation>
    <scope>NUCLEOTIDE SEQUENCE [LARGE SCALE GENOMIC DNA]</scope>
    <source>
        <strain evidence="5">DYQJB</strain>
        <tissue evidence="5">Leaf</tissue>
    </source>
</reference>
<evidence type="ECO:0000256" key="3">
    <source>
        <dbReference type="ARBA" id="ARBA00023180"/>
    </source>
</evidence>
<protein>
    <recommendedName>
        <fullName evidence="4">Bulb-type lectin domain-containing protein</fullName>
    </recommendedName>
</protein>
<keyword evidence="2" id="KW-1015">Disulfide bond</keyword>
<keyword evidence="6" id="KW-1185">Reference proteome</keyword>
<sequence>MAELGVHGLLRSVLSPHHLVGRAKCNETKINASATLLDIGNLVLREFDTDGRVKILWQSYDHSNYILLPGMKLGFNERTGQNWSLTSWTGSDTPTKGPFTVGVDPNNKNQLVMRWRGNLYWTSGPLVDGTFPNLNHSGRYKIYFTYVSNENETFQL</sequence>
<dbReference type="Proteomes" id="UP001603857">
    <property type="component" value="Unassembled WGS sequence"/>
</dbReference>
<evidence type="ECO:0000313" key="5">
    <source>
        <dbReference type="EMBL" id="KAL2332378.1"/>
    </source>
</evidence>
<dbReference type="Pfam" id="PF01453">
    <property type="entry name" value="B_lectin"/>
    <property type="match status" value="1"/>
</dbReference>
<evidence type="ECO:0000256" key="1">
    <source>
        <dbReference type="ARBA" id="ARBA00022729"/>
    </source>
</evidence>
<accession>A0ABD1M9B4</accession>